<name>A0A8T0I952_CERPU</name>
<feature type="domain" description="SHSP" evidence="5">
    <location>
        <begin position="56"/>
        <end position="170"/>
    </location>
</feature>
<dbReference type="InterPro" id="IPR002068">
    <property type="entry name" value="A-crystallin/Hsp20_dom"/>
</dbReference>
<dbReference type="Pfam" id="PF00011">
    <property type="entry name" value="HSP20"/>
    <property type="match status" value="1"/>
</dbReference>
<sequence length="172" mass="19711">MALEKHQHHQKEDGGGKALTTHKHKGEDQVSLWDPLACDPFDAFGALWQGPMSLFSGFCTPGTRVDWKETADNHVFKADLPGLTKDDVKVTVEDGNMLQIVGRRREDSEDGTWRRMERDQNTFMRRFQLPSDARVDTMKIKVENGVLTIYVPKDKNHKTPPRVSKQIPVQWE</sequence>
<reference evidence="6" key="1">
    <citation type="submission" date="2020-06" db="EMBL/GenBank/DDBJ databases">
        <title>WGS assembly of Ceratodon purpureus strain R40.</title>
        <authorList>
            <person name="Carey S.B."/>
            <person name="Jenkins J."/>
            <person name="Shu S."/>
            <person name="Lovell J.T."/>
            <person name="Sreedasyam A."/>
            <person name="Maumus F."/>
            <person name="Tiley G.P."/>
            <person name="Fernandez-Pozo N."/>
            <person name="Barry K."/>
            <person name="Chen C."/>
            <person name="Wang M."/>
            <person name="Lipzen A."/>
            <person name="Daum C."/>
            <person name="Saski C.A."/>
            <person name="Payton A.C."/>
            <person name="Mcbreen J.C."/>
            <person name="Conrad R.E."/>
            <person name="Kollar L.M."/>
            <person name="Olsson S."/>
            <person name="Huttunen S."/>
            <person name="Landis J.B."/>
            <person name="Wickett N.J."/>
            <person name="Johnson M.G."/>
            <person name="Rensing S.A."/>
            <person name="Grimwood J."/>
            <person name="Schmutz J."/>
            <person name="Mcdaniel S.F."/>
        </authorList>
    </citation>
    <scope>NUCLEOTIDE SEQUENCE</scope>
    <source>
        <strain evidence="6">R40</strain>
    </source>
</reference>
<dbReference type="Proteomes" id="UP000822688">
    <property type="component" value="Chromosome 4"/>
</dbReference>
<comment type="similarity">
    <text evidence="2 3">Belongs to the small heat shock protein (HSP20) family.</text>
</comment>
<dbReference type="PANTHER" id="PTHR11527">
    <property type="entry name" value="HEAT-SHOCK PROTEIN 20 FAMILY MEMBER"/>
    <property type="match status" value="1"/>
</dbReference>
<gene>
    <name evidence="6" type="ORF">KC19_4G163000</name>
</gene>
<accession>A0A8T0I952</accession>
<evidence type="ECO:0000256" key="1">
    <source>
        <dbReference type="ARBA" id="ARBA00023016"/>
    </source>
</evidence>
<organism evidence="6 7">
    <name type="scientific">Ceratodon purpureus</name>
    <name type="common">Fire moss</name>
    <name type="synonym">Dicranum purpureum</name>
    <dbReference type="NCBI Taxonomy" id="3225"/>
    <lineage>
        <taxon>Eukaryota</taxon>
        <taxon>Viridiplantae</taxon>
        <taxon>Streptophyta</taxon>
        <taxon>Embryophyta</taxon>
        <taxon>Bryophyta</taxon>
        <taxon>Bryophytina</taxon>
        <taxon>Bryopsida</taxon>
        <taxon>Dicranidae</taxon>
        <taxon>Pseudoditrichales</taxon>
        <taxon>Ditrichaceae</taxon>
        <taxon>Ceratodon</taxon>
    </lineage>
</organism>
<dbReference type="EMBL" id="CM026424">
    <property type="protein sequence ID" value="KAG0580290.1"/>
    <property type="molecule type" value="Genomic_DNA"/>
</dbReference>
<keyword evidence="7" id="KW-1185">Reference proteome</keyword>
<evidence type="ECO:0000313" key="6">
    <source>
        <dbReference type="EMBL" id="KAG0580290.1"/>
    </source>
</evidence>
<dbReference type="CDD" id="cd06472">
    <property type="entry name" value="ACD_ScHsp26_like"/>
    <property type="match status" value="1"/>
</dbReference>
<evidence type="ECO:0000259" key="5">
    <source>
        <dbReference type="PROSITE" id="PS01031"/>
    </source>
</evidence>
<evidence type="ECO:0000256" key="4">
    <source>
        <dbReference type="SAM" id="MobiDB-lite"/>
    </source>
</evidence>
<protein>
    <recommendedName>
        <fullName evidence="5">SHSP domain-containing protein</fullName>
    </recommendedName>
</protein>
<dbReference type="InterPro" id="IPR031107">
    <property type="entry name" value="Small_HSP"/>
</dbReference>
<dbReference type="SUPFAM" id="SSF49764">
    <property type="entry name" value="HSP20-like chaperones"/>
    <property type="match status" value="1"/>
</dbReference>
<dbReference type="PROSITE" id="PS01031">
    <property type="entry name" value="SHSP"/>
    <property type="match status" value="1"/>
</dbReference>
<proteinExistence type="inferred from homology"/>
<dbReference type="Gene3D" id="2.60.40.790">
    <property type="match status" value="1"/>
</dbReference>
<evidence type="ECO:0000256" key="3">
    <source>
        <dbReference type="RuleBase" id="RU003616"/>
    </source>
</evidence>
<keyword evidence="1" id="KW-0346">Stress response</keyword>
<comment type="caution">
    <text evidence="6">The sequence shown here is derived from an EMBL/GenBank/DDBJ whole genome shotgun (WGS) entry which is preliminary data.</text>
</comment>
<dbReference type="InterPro" id="IPR008978">
    <property type="entry name" value="HSP20-like_chaperone"/>
</dbReference>
<dbReference type="AlphaFoldDB" id="A0A8T0I952"/>
<evidence type="ECO:0000313" key="7">
    <source>
        <dbReference type="Proteomes" id="UP000822688"/>
    </source>
</evidence>
<feature type="region of interest" description="Disordered" evidence="4">
    <location>
        <begin position="1"/>
        <end position="23"/>
    </location>
</feature>
<evidence type="ECO:0000256" key="2">
    <source>
        <dbReference type="PROSITE-ProRule" id="PRU00285"/>
    </source>
</evidence>